<dbReference type="Gene3D" id="2.40.50.100">
    <property type="match status" value="1"/>
</dbReference>
<feature type="domain" description="CzcB-like barrel-sandwich hybrid" evidence="3">
    <location>
        <begin position="31"/>
        <end position="154"/>
    </location>
</feature>
<dbReference type="Gene3D" id="2.40.30.170">
    <property type="match status" value="1"/>
</dbReference>
<dbReference type="Pfam" id="PF25973">
    <property type="entry name" value="BSH_CzcB"/>
    <property type="match status" value="1"/>
</dbReference>
<dbReference type="AlphaFoldDB" id="A0A423PGY2"/>
<evidence type="ECO:0000259" key="3">
    <source>
        <dbReference type="Pfam" id="PF25973"/>
    </source>
</evidence>
<dbReference type="Gene3D" id="1.10.287.470">
    <property type="entry name" value="Helix hairpin bin"/>
    <property type="match status" value="1"/>
</dbReference>
<dbReference type="GO" id="GO:0015562">
    <property type="term" value="F:efflux transmembrane transporter activity"/>
    <property type="evidence" value="ECO:0007669"/>
    <property type="project" value="TreeGrafter"/>
</dbReference>
<protein>
    <recommendedName>
        <fullName evidence="3">CzcB-like barrel-sandwich hybrid domain-containing protein</fullName>
    </recommendedName>
</protein>
<comment type="similarity">
    <text evidence="1">Belongs to the membrane fusion protein (MFP) (TC 8.A.1) family.</text>
</comment>
<dbReference type="SUPFAM" id="SSF111369">
    <property type="entry name" value="HlyD-like secretion proteins"/>
    <property type="match status" value="1"/>
</dbReference>
<evidence type="ECO:0000256" key="2">
    <source>
        <dbReference type="SAM" id="MobiDB-lite"/>
    </source>
</evidence>
<accession>A0A423PGY2</accession>
<dbReference type="PANTHER" id="PTHR30469:SF15">
    <property type="entry name" value="HLYD FAMILY OF SECRETION PROTEINS"/>
    <property type="match status" value="1"/>
</dbReference>
<feature type="compositionally biased region" description="Low complexity" evidence="2">
    <location>
        <begin position="245"/>
        <end position="255"/>
    </location>
</feature>
<keyword evidence="5" id="KW-1185">Reference proteome</keyword>
<proteinExistence type="inferred from homology"/>
<feature type="region of interest" description="Disordered" evidence="2">
    <location>
        <begin position="222"/>
        <end position="255"/>
    </location>
</feature>
<dbReference type="GO" id="GO:1990281">
    <property type="term" value="C:efflux pump complex"/>
    <property type="evidence" value="ECO:0007669"/>
    <property type="project" value="TreeGrafter"/>
</dbReference>
<dbReference type="Proteomes" id="UP000285310">
    <property type="component" value="Unassembled WGS sequence"/>
</dbReference>
<gene>
    <name evidence="4" type="ORF">SAJA_13485</name>
</gene>
<reference evidence="4 5" key="1">
    <citation type="submission" date="2013-10" db="EMBL/GenBank/DDBJ databases">
        <title>Salinisphaera japonica YTM-1 Genome Sequencing.</title>
        <authorList>
            <person name="Lai Q."/>
            <person name="Li C."/>
            <person name="Shao Z."/>
        </authorList>
    </citation>
    <scope>NUCLEOTIDE SEQUENCE [LARGE SCALE GENOMIC DNA]</scope>
    <source>
        <strain evidence="4 5">YTM-1</strain>
    </source>
</reference>
<dbReference type="NCBIfam" id="TIGR01730">
    <property type="entry name" value="RND_mfp"/>
    <property type="match status" value="1"/>
</dbReference>
<evidence type="ECO:0000313" key="4">
    <source>
        <dbReference type="EMBL" id="ROO24815.1"/>
    </source>
</evidence>
<dbReference type="InParanoid" id="A0A423PGY2"/>
<organism evidence="4 5">
    <name type="scientific">Salinisphaera japonica YTM-1</name>
    <dbReference type="NCBI Taxonomy" id="1209778"/>
    <lineage>
        <taxon>Bacteria</taxon>
        <taxon>Pseudomonadati</taxon>
        <taxon>Pseudomonadota</taxon>
        <taxon>Gammaproteobacteria</taxon>
        <taxon>Salinisphaerales</taxon>
        <taxon>Salinisphaeraceae</taxon>
        <taxon>Salinisphaera</taxon>
    </lineage>
</organism>
<name>A0A423PGY2_9GAMM</name>
<dbReference type="PANTHER" id="PTHR30469">
    <property type="entry name" value="MULTIDRUG RESISTANCE PROTEIN MDTA"/>
    <property type="match status" value="1"/>
</dbReference>
<dbReference type="EMBL" id="AYKG01000056">
    <property type="protein sequence ID" value="ROO24815.1"/>
    <property type="molecule type" value="Genomic_DNA"/>
</dbReference>
<evidence type="ECO:0000256" key="1">
    <source>
        <dbReference type="ARBA" id="ARBA00009477"/>
    </source>
</evidence>
<comment type="caution">
    <text evidence="4">The sequence shown here is derived from an EMBL/GenBank/DDBJ whole genome shotgun (WGS) entry which is preliminary data.</text>
</comment>
<dbReference type="InterPro" id="IPR058647">
    <property type="entry name" value="BSH_CzcB-like"/>
</dbReference>
<sequence length="255" mass="26776">MLCAVAGLGMGLGNTASAAQRAQIEALYSTTISSEVSGRIDKIGYREGESFNKGATLVSIDCTSYAAERDRVAAKLASAQAKRDNQEKLAQLQSAGKLEVDLARLGVNESAAELRAARANVARCSINAPFAGRVNGLEASLGQSIKPQDKLMTVVGQELNARVIVPANWLSWLKKDDAVNLSVSETGTPVTAHVVRIGAAVDPVSHTIPIWARLDKTADLRPGMTARAEFPGAPDNAGSKKKQPDTTPKPDASAS</sequence>
<evidence type="ECO:0000313" key="5">
    <source>
        <dbReference type="Proteomes" id="UP000285310"/>
    </source>
</evidence>
<dbReference type="InterPro" id="IPR006143">
    <property type="entry name" value="RND_pump_MFP"/>
</dbReference>